<evidence type="ECO:0000313" key="2">
    <source>
        <dbReference type="EMBL" id="PIC19078.1"/>
    </source>
</evidence>
<evidence type="ECO:0000313" key="3">
    <source>
        <dbReference type="Proteomes" id="UP000230233"/>
    </source>
</evidence>
<comment type="caution">
    <text evidence="2">The sequence shown here is derived from an EMBL/GenBank/DDBJ whole genome shotgun (WGS) entry which is preliminary data.</text>
</comment>
<dbReference type="Proteomes" id="UP000230233">
    <property type="component" value="Chromosome X"/>
</dbReference>
<gene>
    <name evidence="2" type="primary">Cnig_chr_X.g24750</name>
    <name evidence="2" type="ORF">B9Z55_024750</name>
</gene>
<evidence type="ECO:0000256" key="1">
    <source>
        <dbReference type="SAM" id="MobiDB-lite"/>
    </source>
</evidence>
<organism evidence="2 3">
    <name type="scientific">Caenorhabditis nigoni</name>
    <dbReference type="NCBI Taxonomy" id="1611254"/>
    <lineage>
        <taxon>Eukaryota</taxon>
        <taxon>Metazoa</taxon>
        <taxon>Ecdysozoa</taxon>
        <taxon>Nematoda</taxon>
        <taxon>Chromadorea</taxon>
        <taxon>Rhabditida</taxon>
        <taxon>Rhabditina</taxon>
        <taxon>Rhabditomorpha</taxon>
        <taxon>Rhabditoidea</taxon>
        <taxon>Rhabditidae</taxon>
        <taxon>Peloderinae</taxon>
        <taxon>Caenorhabditis</taxon>
    </lineage>
</organism>
<sequence length="120" mass="13436">MTFLSTDYSSSTDRTSRSITPIDKVFEALKAYSVESIPSSSDCTDSDDVNGETVSTQTESIQMNLLAHAAVVHAEEYVRYVHARSEAFGLPYERAEHELEQLSAVEEEEEEEEEELGPQK</sequence>
<reference evidence="3" key="1">
    <citation type="submission" date="2017-10" db="EMBL/GenBank/DDBJ databases">
        <title>Rapid genome shrinkage in a self-fertile nematode reveals novel sperm competition proteins.</title>
        <authorList>
            <person name="Yin D."/>
            <person name="Schwarz E.M."/>
            <person name="Thomas C.G."/>
            <person name="Felde R.L."/>
            <person name="Korf I.F."/>
            <person name="Cutter A.D."/>
            <person name="Schartner C.M."/>
            <person name="Ralston E.J."/>
            <person name="Meyer B.J."/>
            <person name="Haag E.S."/>
        </authorList>
    </citation>
    <scope>NUCLEOTIDE SEQUENCE [LARGE SCALE GENOMIC DNA]</scope>
    <source>
        <strain evidence="3">JU1422</strain>
    </source>
</reference>
<accession>A0A2G5SVT8</accession>
<name>A0A2G5SVT8_9PELO</name>
<keyword evidence="3" id="KW-1185">Reference proteome</keyword>
<feature type="region of interest" description="Disordered" evidence="1">
    <location>
        <begin position="36"/>
        <end position="55"/>
    </location>
</feature>
<protein>
    <submittedName>
        <fullName evidence="2">Uncharacterized protein</fullName>
    </submittedName>
</protein>
<proteinExistence type="predicted"/>
<dbReference type="EMBL" id="PDUG01000006">
    <property type="protein sequence ID" value="PIC19078.1"/>
    <property type="molecule type" value="Genomic_DNA"/>
</dbReference>
<dbReference type="AlphaFoldDB" id="A0A2G5SVT8"/>